<proteinExistence type="predicted"/>
<name>A0A2R6RIN4_9APHY</name>
<evidence type="ECO:0000313" key="1">
    <source>
        <dbReference type="EMBL" id="PSS29875.1"/>
    </source>
</evidence>
<protein>
    <submittedName>
        <fullName evidence="1">Uncharacterized protein</fullName>
    </submittedName>
</protein>
<organism evidence="1 2">
    <name type="scientific">Hermanssonia centrifuga</name>
    <dbReference type="NCBI Taxonomy" id="98765"/>
    <lineage>
        <taxon>Eukaryota</taxon>
        <taxon>Fungi</taxon>
        <taxon>Dikarya</taxon>
        <taxon>Basidiomycota</taxon>
        <taxon>Agaricomycotina</taxon>
        <taxon>Agaricomycetes</taxon>
        <taxon>Polyporales</taxon>
        <taxon>Meruliaceae</taxon>
        <taxon>Hermanssonia</taxon>
    </lineage>
</organism>
<dbReference type="EMBL" id="MLYV02000247">
    <property type="protein sequence ID" value="PSS29875.1"/>
    <property type="molecule type" value="Genomic_DNA"/>
</dbReference>
<sequence length="60" mass="6610">MGAYHRSVVAMVPNLHVISVIGQRTLPNLDLTGRVFVMEKLGLDVMSMAGEQDDPELDNK</sequence>
<comment type="caution">
    <text evidence="1">The sequence shown here is derived from an EMBL/GenBank/DDBJ whole genome shotgun (WGS) entry which is preliminary data.</text>
</comment>
<reference evidence="1 2" key="1">
    <citation type="submission" date="2018-02" db="EMBL/GenBank/DDBJ databases">
        <title>Genome sequence of the basidiomycete white-rot fungus Phlebia centrifuga.</title>
        <authorList>
            <person name="Granchi Z."/>
            <person name="Peng M."/>
            <person name="de Vries R.P."/>
            <person name="Hilden K."/>
            <person name="Makela M.R."/>
            <person name="Grigoriev I."/>
            <person name="Riley R."/>
        </authorList>
    </citation>
    <scope>NUCLEOTIDE SEQUENCE [LARGE SCALE GENOMIC DNA]</scope>
    <source>
        <strain evidence="1 2">FBCC195</strain>
    </source>
</reference>
<keyword evidence="2" id="KW-1185">Reference proteome</keyword>
<dbReference type="AlphaFoldDB" id="A0A2R6RIN4"/>
<gene>
    <name evidence="1" type="ORF">PHLCEN_2v2630</name>
</gene>
<dbReference type="Proteomes" id="UP000186601">
    <property type="component" value="Unassembled WGS sequence"/>
</dbReference>
<accession>A0A2R6RIN4</accession>
<evidence type="ECO:0000313" key="2">
    <source>
        <dbReference type="Proteomes" id="UP000186601"/>
    </source>
</evidence>